<organism evidence="3 4">
    <name type="scientific">Sphaeramia orbicularis</name>
    <name type="common">orbiculate cardinalfish</name>
    <dbReference type="NCBI Taxonomy" id="375764"/>
    <lineage>
        <taxon>Eukaryota</taxon>
        <taxon>Metazoa</taxon>
        <taxon>Chordata</taxon>
        <taxon>Craniata</taxon>
        <taxon>Vertebrata</taxon>
        <taxon>Euteleostomi</taxon>
        <taxon>Actinopterygii</taxon>
        <taxon>Neopterygii</taxon>
        <taxon>Teleostei</taxon>
        <taxon>Neoteleostei</taxon>
        <taxon>Acanthomorphata</taxon>
        <taxon>Gobiaria</taxon>
        <taxon>Kurtiformes</taxon>
        <taxon>Apogonoidei</taxon>
        <taxon>Apogonidae</taxon>
        <taxon>Apogoninae</taxon>
        <taxon>Sphaeramia</taxon>
    </lineage>
</organism>
<dbReference type="PROSITE" id="PS50835">
    <property type="entry name" value="IG_LIKE"/>
    <property type="match status" value="1"/>
</dbReference>
<dbReference type="SMART" id="SM00409">
    <property type="entry name" value="IG"/>
    <property type="match status" value="2"/>
</dbReference>
<dbReference type="SMART" id="SM00408">
    <property type="entry name" value="IGc2"/>
    <property type="match status" value="1"/>
</dbReference>
<dbReference type="Gene3D" id="2.60.40.10">
    <property type="entry name" value="Immunoglobulins"/>
    <property type="match status" value="2"/>
</dbReference>
<dbReference type="InterPro" id="IPR003598">
    <property type="entry name" value="Ig_sub2"/>
</dbReference>
<dbReference type="SUPFAM" id="SSF48726">
    <property type="entry name" value="Immunoglobulin"/>
    <property type="match status" value="2"/>
</dbReference>
<proteinExistence type="predicted"/>
<keyword evidence="1" id="KW-0472">Membrane</keyword>
<evidence type="ECO:0000313" key="4">
    <source>
        <dbReference type="Proteomes" id="UP000472271"/>
    </source>
</evidence>
<keyword evidence="1" id="KW-0812">Transmembrane</keyword>
<dbReference type="InterPro" id="IPR013098">
    <property type="entry name" value="Ig_I-set"/>
</dbReference>
<dbReference type="PANTHER" id="PTHR47633:SF4">
    <property type="entry name" value="MYOPALLADIN ISOFORM X1"/>
    <property type="match status" value="1"/>
</dbReference>
<dbReference type="Ensembl" id="ENSSORT00005031944.1">
    <property type="protein sequence ID" value="ENSSORP00005031077.1"/>
    <property type="gene ID" value="ENSSORG00005014822.1"/>
</dbReference>
<keyword evidence="4" id="KW-1185">Reference proteome</keyword>
<protein>
    <recommendedName>
        <fullName evidence="2">Ig-like domain-containing protein</fullName>
    </recommendedName>
</protein>
<accession>A0A673ARS2</accession>
<dbReference type="InterPro" id="IPR036179">
    <property type="entry name" value="Ig-like_dom_sf"/>
</dbReference>
<dbReference type="FunFam" id="2.60.40.10:FF:000022">
    <property type="entry name" value="Cardiac titin"/>
    <property type="match status" value="1"/>
</dbReference>
<reference evidence="3" key="2">
    <citation type="submission" date="2025-08" db="UniProtKB">
        <authorList>
            <consortium name="Ensembl"/>
        </authorList>
    </citation>
    <scope>IDENTIFICATION</scope>
</reference>
<dbReference type="AlphaFoldDB" id="A0A673ARS2"/>
<feature type="transmembrane region" description="Helical" evidence="1">
    <location>
        <begin position="241"/>
        <end position="260"/>
    </location>
</feature>
<reference evidence="3" key="3">
    <citation type="submission" date="2025-09" db="UniProtKB">
        <authorList>
            <consortium name="Ensembl"/>
        </authorList>
    </citation>
    <scope>IDENTIFICATION</scope>
</reference>
<keyword evidence="1" id="KW-1133">Transmembrane helix</keyword>
<feature type="domain" description="Ig-like" evidence="2">
    <location>
        <begin position="27"/>
        <end position="113"/>
    </location>
</feature>
<evidence type="ECO:0000259" key="2">
    <source>
        <dbReference type="PROSITE" id="PS50835"/>
    </source>
</evidence>
<dbReference type="Pfam" id="PF07679">
    <property type="entry name" value="I-set"/>
    <property type="match status" value="2"/>
</dbReference>
<name>A0A673ARS2_9TELE</name>
<evidence type="ECO:0000256" key="1">
    <source>
        <dbReference type="SAM" id="Phobius"/>
    </source>
</evidence>
<dbReference type="InterPro" id="IPR013783">
    <property type="entry name" value="Ig-like_fold"/>
</dbReference>
<dbReference type="Proteomes" id="UP000472271">
    <property type="component" value="Chromosome 21"/>
</dbReference>
<evidence type="ECO:0000313" key="3">
    <source>
        <dbReference type="Ensembl" id="ENSSORP00005031077.1"/>
    </source>
</evidence>
<dbReference type="InterPro" id="IPR003599">
    <property type="entry name" value="Ig_sub"/>
</dbReference>
<dbReference type="PANTHER" id="PTHR47633">
    <property type="entry name" value="IMMUNOGLOBULIN"/>
    <property type="match status" value="1"/>
</dbReference>
<dbReference type="InterPro" id="IPR007110">
    <property type="entry name" value="Ig-like_dom"/>
</dbReference>
<sequence length="278" mass="30883">EEPNSVEVVKGSVVMFGLMLVPLVEPPTIQEKPEVVRVTRGDPVCLECRVAGSPQISVGWSKDGKELQSSRKYQLLYEQNCSRLNIKSTEADDAGEYEFRASNSIGTCTCKITLMVLGLSLFVSEQLLKEEILPPTFIKKLKNIQAVMDSVVTIEGRQKISEGFKYKLLQLENTVSLELKLSESSDTGEYSCKVWNSAGSCVSSAVLTAKGQSSDVNAITCRNRALGCITASVQPRLMHDLISLDCFFFLLCFNLIFFNIRMKNTISNLINNQKKTRC</sequence>
<reference evidence="3" key="1">
    <citation type="submission" date="2019-06" db="EMBL/GenBank/DDBJ databases">
        <authorList>
            <consortium name="Wellcome Sanger Institute Data Sharing"/>
        </authorList>
    </citation>
    <scope>NUCLEOTIDE SEQUENCE [LARGE SCALE GENOMIC DNA]</scope>
</reference>